<gene>
    <name evidence="10" type="ORF">SteCoe_4641</name>
</gene>
<comment type="similarity">
    <text evidence="2 8">Belongs to the MIP/aquaporin (TC 1.A.8) family.</text>
</comment>
<dbReference type="OrthoDB" id="3222at2759"/>
<feature type="transmembrane region" description="Helical" evidence="9">
    <location>
        <begin position="123"/>
        <end position="141"/>
    </location>
</feature>
<name>A0A1R2CUH8_9CILI</name>
<dbReference type="GO" id="GO:0005886">
    <property type="term" value="C:plasma membrane"/>
    <property type="evidence" value="ECO:0007669"/>
    <property type="project" value="UniProtKB-SubCell"/>
</dbReference>
<dbReference type="Gene3D" id="1.20.1080.10">
    <property type="entry name" value="Glycerol uptake facilitator protein"/>
    <property type="match status" value="1"/>
</dbReference>
<protein>
    <recommendedName>
        <fullName evidence="12">Aquaporin</fullName>
    </recommendedName>
</protein>
<keyword evidence="3 8" id="KW-0813">Transport</keyword>
<feature type="transmembrane region" description="Helical" evidence="9">
    <location>
        <begin position="148"/>
        <end position="178"/>
    </location>
</feature>
<evidence type="ECO:0000256" key="4">
    <source>
        <dbReference type="ARBA" id="ARBA00022475"/>
    </source>
</evidence>
<keyword evidence="5 8" id="KW-0812">Transmembrane</keyword>
<feature type="transmembrane region" description="Helical" evidence="9">
    <location>
        <begin position="84"/>
        <end position="103"/>
    </location>
</feature>
<dbReference type="PANTHER" id="PTHR19139:SF199">
    <property type="entry name" value="MIP17260P"/>
    <property type="match status" value="1"/>
</dbReference>
<evidence type="ECO:0000256" key="8">
    <source>
        <dbReference type="RuleBase" id="RU000477"/>
    </source>
</evidence>
<dbReference type="GO" id="GO:0015250">
    <property type="term" value="F:water channel activity"/>
    <property type="evidence" value="ECO:0007669"/>
    <property type="project" value="TreeGrafter"/>
</dbReference>
<organism evidence="10 11">
    <name type="scientific">Stentor coeruleus</name>
    <dbReference type="NCBI Taxonomy" id="5963"/>
    <lineage>
        <taxon>Eukaryota</taxon>
        <taxon>Sar</taxon>
        <taxon>Alveolata</taxon>
        <taxon>Ciliophora</taxon>
        <taxon>Postciliodesmatophora</taxon>
        <taxon>Heterotrichea</taxon>
        <taxon>Heterotrichida</taxon>
        <taxon>Stentoridae</taxon>
        <taxon>Stentor</taxon>
    </lineage>
</organism>
<dbReference type="InterPro" id="IPR023271">
    <property type="entry name" value="Aquaporin-like"/>
</dbReference>
<evidence type="ECO:0008006" key="12">
    <source>
        <dbReference type="Google" id="ProtNLM"/>
    </source>
</evidence>
<keyword evidence="7 9" id="KW-0472">Membrane</keyword>
<feature type="transmembrane region" description="Helical" evidence="9">
    <location>
        <begin position="7"/>
        <end position="27"/>
    </location>
</feature>
<evidence type="ECO:0000313" key="11">
    <source>
        <dbReference type="Proteomes" id="UP000187209"/>
    </source>
</evidence>
<keyword evidence="6 9" id="KW-1133">Transmembrane helix</keyword>
<evidence type="ECO:0000256" key="1">
    <source>
        <dbReference type="ARBA" id="ARBA00004651"/>
    </source>
</evidence>
<keyword evidence="11" id="KW-1185">Reference proteome</keyword>
<comment type="subcellular location">
    <subcellularLocation>
        <location evidence="1">Cell membrane</location>
        <topology evidence="1">Multi-pass membrane protein</topology>
    </subcellularLocation>
</comment>
<comment type="caution">
    <text evidence="10">The sequence shown here is derived from an EMBL/GenBank/DDBJ whole genome shotgun (WGS) entry which is preliminary data.</text>
</comment>
<dbReference type="PANTHER" id="PTHR19139">
    <property type="entry name" value="AQUAPORIN TRANSPORTER"/>
    <property type="match status" value="1"/>
</dbReference>
<dbReference type="AlphaFoldDB" id="A0A1R2CUH8"/>
<dbReference type="SUPFAM" id="SSF81338">
    <property type="entry name" value="Aquaporin-like"/>
    <property type="match status" value="1"/>
</dbReference>
<dbReference type="PRINTS" id="PR00783">
    <property type="entry name" value="MINTRINSICP"/>
</dbReference>
<reference evidence="10 11" key="1">
    <citation type="submission" date="2016-11" db="EMBL/GenBank/DDBJ databases">
        <title>The macronuclear genome of Stentor coeruleus: a giant cell with tiny introns.</title>
        <authorList>
            <person name="Slabodnick M."/>
            <person name="Ruby J.G."/>
            <person name="Reiff S.B."/>
            <person name="Swart E.C."/>
            <person name="Gosai S."/>
            <person name="Prabakaran S."/>
            <person name="Witkowska E."/>
            <person name="Larue G.E."/>
            <person name="Fisher S."/>
            <person name="Freeman R.M."/>
            <person name="Gunawardena J."/>
            <person name="Chu W."/>
            <person name="Stover N.A."/>
            <person name="Gregory B.D."/>
            <person name="Nowacki M."/>
            <person name="Derisi J."/>
            <person name="Roy S.W."/>
            <person name="Marshall W.F."/>
            <person name="Sood P."/>
        </authorList>
    </citation>
    <scope>NUCLEOTIDE SEQUENCE [LARGE SCALE GENOMIC DNA]</scope>
    <source>
        <strain evidence="10">WM001</strain>
    </source>
</reference>
<dbReference type="InterPro" id="IPR000425">
    <property type="entry name" value="MIP"/>
</dbReference>
<dbReference type="Proteomes" id="UP000187209">
    <property type="component" value="Unassembled WGS sequence"/>
</dbReference>
<dbReference type="Pfam" id="PF00230">
    <property type="entry name" value="MIP"/>
    <property type="match status" value="1"/>
</dbReference>
<evidence type="ECO:0000256" key="3">
    <source>
        <dbReference type="ARBA" id="ARBA00022448"/>
    </source>
</evidence>
<keyword evidence="4" id="KW-1003">Cell membrane</keyword>
<sequence>MWRRIAAEAVGTFMITLSVSVSHFSIFNVPGTYYSAYAVAGSVVMFMIMTGFTSGAHFNPAITVGYLVRHCIHRKIDFKEILEHLVYIVVQMISAIPAAYLAWGMNRFPMYFDLPVDATTADAFFAELVYSTLIVGCALMIGRMHDSVLIGTIGLGCAYFGGILAVGLISGGCFNPAVGLAVNIAHNTAHGTHMDRTWLYLVAPVLGGAIAGVLNCVFLEELKAQKKHSSVHAED</sequence>
<feature type="transmembrane region" description="Helical" evidence="9">
    <location>
        <begin position="198"/>
        <end position="219"/>
    </location>
</feature>
<evidence type="ECO:0000256" key="2">
    <source>
        <dbReference type="ARBA" id="ARBA00006175"/>
    </source>
</evidence>
<evidence type="ECO:0000313" key="10">
    <source>
        <dbReference type="EMBL" id="OMJ92631.1"/>
    </source>
</evidence>
<evidence type="ECO:0000256" key="5">
    <source>
        <dbReference type="ARBA" id="ARBA00022692"/>
    </source>
</evidence>
<evidence type="ECO:0000256" key="9">
    <source>
        <dbReference type="SAM" id="Phobius"/>
    </source>
</evidence>
<dbReference type="InterPro" id="IPR034294">
    <property type="entry name" value="Aquaporin_transptr"/>
</dbReference>
<dbReference type="PROSITE" id="PS00221">
    <property type="entry name" value="MIP"/>
    <property type="match status" value="1"/>
</dbReference>
<evidence type="ECO:0000256" key="6">
    <source>
        <dbReference type="ARBA" id="ARBA00022989"/>
    </source>
</evidence>
<accession>A0A1R2CUH8</accession>
<proteinExistence type="inferred from homology"/>
<evidence type="ECO:0000256" key="7">
    <source>
        <dbReference type="ARBA" id="ARBA00023136"/>
    </source>
</evidence>
<dbReference type="InterPro" id="IPR022357">
    <property type="entry name" value="MIP_CS"/>
</dbReference>
<dbReference type="EMBL" id="MPUH01000058">
    <property type="protein sequence ID" value="OMJ92631.1"/>
    <property type="molecule type" value="Genomic_DNA"/>
</dbReference>